<dbReference type="OrthoDB" id="26094at2759"/>
<keyword evidence="2" id="KW-1185">Reference proteome</keyword>
<reference evidence="1" key="1">
    <citation type="submission" date="2013-10" db="EMBL/GenBank/DDBJ databases">
        <title>Genomic analysis of the causative agents of coccidiosis in chickens.</title>
        <authorList>
            <person name="Reid A.J."/>
            <person name="Blake D."/>
            <person name="Billington K."/>
            <person name="Browne H."/>
            <person name="Dunn M."/>
            <person name="Hung S."/>
            <person name="Kawahara F."/>
            <person name="Miranda-Saavedra D."/>
            <person name="Mourier T."/>
            <person name="Nagra H."/>
            <person name="Otto T.D."/>
            <person name="Rawlings N."/>
            <person name="Sanchez A."/>
            <person name="Sanders M."/>
            <person name="Subramaniam C."/>
            <person name="Tay Y."/>
            <person name="Dear P."/>
            <person name="Doerig C."/>
            <person name="Gruber A."/>
            <person name="Parkinson J."/>
            <person name="Shirley M."/>
            <person name="Wan K.L."/>
            <person name="Berriman M."/>
            <person name="Tomley F."/>
            <person name="Pain A."/>
        </authorList>
    </citation>
    <scope>NUCLEOTIDE SEQUENCE [LARGE SCALE GENOMIC DNA]</scope>
    <source>
        <strain evidence="1">Houghton</strain>
    </source>
</reference>
<dbReference type="EMBL" id="HG725951">
    <property type="protein sequence ID" value="CDJ70412.1"/>
    <property type="molecule type" value="Genomic_DNA"/>
</dbReference>
<dbReference type="RefSeq" id="XP_013438878.1">
    <property type="nucleotide sequence ID" value="XM_013583424.1"/>
</dbReference>
<dbReference type="InterPro" id="IPR036388">
    <property type="entry name" value="WH-like_DNA-bd_sf"/>
</dbReference>
<organism evidence="1 2">
    <name type="scientific">Eimeria necatrix</name>
    <dbReference type="NCBI Taxonomy" id="51315"/>
    <lineage>
        <taxon>Eukaryota</taxon>
        <taxon>Sar</taxon>
        <taxon>Alveolata</taxon>
        <taxon>Apicomplexa</taxon>
        <taxon>Conoidasida</taxon>
        <taxon>Coccidia</taxon>
        <taxon>Eucoccidiorida</taxon>
        <taxon>Eimeriorina</taxon>
        <taxon>Eimeriidae</taxon>
        <taxon>Eimeria</taxon>
    </lineage>
</organism>
<proteinExistence type="predicted"/>
<name>U6N2G1_9EIME</name>
<dbReference type="VEuPathDB" id="ToxoDB:ENH_00083040"/>
<dbReference type="SUPFAM" id="SSF46785">
    <property type="entry name" value="Winged helix' DNA-binding domain"/>
    <property type="match status" value="1"/>
</dbReference>
<reference evidence="1" key="2">
    <citation type="submission" date="2013-10" db="EMBL/GenBank/DDBJ databases">
        <authorList>
            <person name="Aslett M."/>
        </authorList>
    </citation>
    <scope>NUCLEOTIDE SEQUENCE [LARGE SCALE GENOMIC DNA]</scope>
    <source>
        <strain evidence="1">Houghton</strain>
    </source>
</reference>
<protein>
    <submittedName>
        <fullName evidence="1">Uncharacterized protein</fullName>
    </submittedName>
</protein>
<dbReference type="InterPro" id="IPR036390">
    <property type="entry name" value="WH_DNA-bd_sf"/>
</dbReference>
<dbReference type="AlphaFoldDB" id="U6N2G1"/>
<dbReference type="GeneID" id="25478433"/>
<gene>
    <name evidence="1" type="ORF">ENH_00083040</name>
</gene>
<evidence type="ECO:0000313" key="1">
    <source>
        <dbReference type="EMBL" id="CDJ70412.1"/>
    </source>
</evidence>
<dbReference type="Proteomes" id="UP000030754">
    <property type="component" value="Unassembled WGS sequence"/>
</dbReference>
<sequence length="196" mass="21615">MARRGGAAAENLPVSYAPADFTPSRILPASKAVALSLIKVPKFVAEAWRSSPADATAGVLTEKNGKAEARSRRCAETQGLTACTHYFSFILPRALWLQTTLNGGGWSLFRGRRRNRSAGLDSDALKVKLFRLFEAAGAAGLQLKQIAAHTQQPLSYVKTLVEEIAEQRNRRLSDRKAVYFLKQQYSVYSSEQIELN</sequence>
<evidence type="ECO:0000313" key="2">
    <source>
        <dbReference type="Proteomes" id="UP000030754"/>
    </source>
</evidence>
<dbReference type="Gene3D" id="1.10.10.10">
    <property type="entry name" value="Winged helix-like DNA-binding domain superfamily/Winged helix DNA-binding domain"/>
    <property type="match status" value="1"/>
</dbReference>
<accession>U6N2G1</accession>